<keyword evidence="5" id="KW-0378">Hydrolase</keyword>
<dbReference type="InterPro" id="IPR041373">
    <property type="entry name" value="RT_RNaseH"/>
</dbReference>
<evidence type="ECO:0000256" key="4">
    <source>
        <dbReference type="ARBA" id="ARBA00022759"/>
    </source>
</evidence>
<dbReference type="InterPro" id="IPR043502">
    <property type="entry name" value="DNA/RNA_pol_sf"/>
</dbReference>
<dbReference type="InterPro" id="IPR043128">
    <property type="entry name" value="Rev_trsase/Diguanyl_cyclase"/>
</dbReference>
<evidence type="ECO:0000256" key="1">
    <source>
        <dbReference type="ARBA" id="ARBA00022679"/>
    </source>
</evidence>
<keyword evidence="4" id="KW-0255">Endonuclease</keyword>
<keyword evidence="6" id="KW-0695">RNA-directed DNA polymerase</keyword>
<evidence type="ECO:0000256" key="2">
    <source>
        <dbReference type="ARBA" id="ARBA00022695"/>
    </source>
</evidence>
<dbReference type="PROSITE" id="PS50994">
    <property type="entry name" value="INTEGRASE"/>
    <property type="match status" value="1"/>
</dbReference>
<evidence type="ECO:0000256" key="5">
    <source>
        <dbReference type="ARBA" id="ARBA00022801"/>
    </source>
</evidence>
<protein>
    <recommendedName>
        <fullName evidence="7">Integrase catalytic domain-containing protein</fullName>
    </recommendedName>
</protein>
<keyword evidence="1" id="KW-0808">Transferase</keyword>
<dbReference type="Gene3D" id="3.30.70.270">
    <property type="match status" value="1"/>
</dbReference>
<dbReference type="SUPFAM" id="SSF56672">
    <property type="entry name" value="DNA/RNA polymerases"/>
    <property type="match status" value="1"/>
</dbReference>
<dbReference type="EMBL" id="JAIVGD010000028">
    <property type="protein sequence ID" value="KAH0738331.1"/>
    <property type="molecule type" value="Genomic_DNA"/>
</dbReference>
<evidence type="ECO:0000313" key="8">
    <source>
        <dbReference type="EMBL" id="KAH0738331.1"/>
    </source>
</evidence>
<reference evidence="8 9" key="1">
    <citation type="journal article" date="2021" name="bioRxiv">
        <title>Chromosome-scale and haplotype-resolved genome assembly of a tetraploid potato cultivar.</title>
        <authorList>
            <person name="Sun H."/>
            <person name="Jiao W.-B."/>
            <person name="Krause K."/>
            <person name="Campoy J.A."/>
            <person name="Goel M."/>
            <person name="Folz-Donahue K."/>
            <person name="Kukat C."/>
            <person name="Huettel B."/>
            <person name="Schneeberger K."/>
        </authorList>
    </citation>
    <scope>NUCLEOTIDE SEQUENCE [LARGE SCALE GENOMIC DNA]</scope>
    <source>
        <strain evidence="8">SolTubOtavaFocal</strain>
        <tissue evidence="8">Leaves</tissue>
    </source>
</reference>
<dbReference type="Gene3D" id="3.30.420.10">
    <property type="entry name" value="Ribonuclease H-like superfamily/Ribonuclease H"/>
    <property type="match status" value="1"/>
</dbReference>
<dbReference type="PANTHER" id="PTHR35046">
    <property type="entry name" value="ZINC KNUCKLE (CCHC-TYPE) FAMILY PROTEIN"/>
    <property type="match status" value="1"/>
</dbReference>
<keyword evidence="9" id="KW-1185">Reference proteome</keyword>
<dbReference type="CDD" id="cd09274">
    <property type="entry name" value="RNase_HI_RT_Ty3"/>
    <property type="match status" value="1"/>
</dbReference>
<evidence type="ECO:0000259" key="7">
    <source>
        <dbReference type="PROSITE" id="PS50994"/>
    </source>
</evidence>
<keyword evidence="3" id="KW-0540">Nuclease</keyword>
<name>A0ABQ7TW34_SOLTU</name>
<feature type="domain" description="Integrase catalytic" evidence="7">
    <location>
        <begin position="281"/>
        <end position="445"/>
    </location>
</feature>
<evidence type="ECO:0000313" key="9">
    <source>
        <dbReference type="Proteomes" id="UP000826656"/>
    </source>
</evidence>
<dbReference type="Pfam" id="PF17917">
    <property type="entry name" value="RT_RNaseH"/>
    <property type="match status" value="1"/>
</dbReference>
<sequence>MGSLLIMKGSPDSDTTDTNMQVILQEYNDLFEVATEQPPSRAHDHKIILKEGTSPINIRPYMYPTVQKDEIEKLVIKYYRELNNCTVKDMFSIQVIEKLLDELHGAKFFSKLDLRLGYQQIRMIEETDASENGIGVVLAQGTNPTTFFSQGLSYRCKSLFVYERELLTVVSAVRRLYLLRRHFVIKTDHHSLIFLLDQRITTSSQLKGLVKLLGYDYSILYNKGKDNIVVDALSRKEDPIKLLSISSVQANLLSDIRSSWSQDSKLQKRCKHKNVAYPGLLQPLPIPDKVCQDLSMNFIEGLPKVAGKGFIFVVVDRLSKTTYFIALKHPYIALDVAQVFMSEIFRLHGMPKSIMSDRDSVSTSRFWNKLFKLQKVSLLTSTAYHLQTDGQTEIVNKCLECYLRCMTYEKPKECPQCLALVEWWYNTSHHSSINMSPYEVVSFQAREATLRALESHFLWAQTRIKAQAYKGRTYKFYDVGDGVGAIAYALALSPSAKLHPTYYISQLKKKIGSQPASMTLLVVTSVAVIQWLNSNPEDITSEDYESFTQAFPLFDP</sequence>
<dbReference type="InterPro" id="IPR012337">
    <property type="entry name" value="RNaseH-like_sf"/>
</dbReference>
<dbReference type="InterPro" id="IPR036397">
    <property type="entry name" value="RNaseH_sf"/>
</dbReference>
<keyword evidence="2" id="KW-0548">Nucleotidyltransferase</keyword>
<organism evidence="8 9">
    <name type="scientific">Solanum tuberosum</name>
    <name type="common">Potato</name>
    <dbReference type="NCBI Taxonomy" id="4113"/>
    <lineage>
        <taxon>Eukaryota</taxon>
        <taxon>Viridiplantae</taxon>
        <taxon>Streptophyta</taxon>
        <taxon>Embryophyta</taxon>
        <taxon>Tracheophyta</taxon>
        <taxon>Spermatophyta</taxon>
        <taxon>Magnoliopsida</taxon>
        <taxon>eudicotyledons</taxon>
        <taxon>Gunneridae</taxon>
        <taxon>Pentapetalae</taxon>
        <taxon>asterids</taxon>
        <taxon>lamiids</taxon>
        <taxon>Solanales</taxon>
        <taxon>Solanaceae</taxon>
        <taxon>Solanoideae</taxon>
        <taxon>Solaneae</taxon>
        <taxon>Solanum</taxon>
    </lineage>
</organism>
<accession>A0ABQ7TW34</accession>
<gene>
    <name evidence="8" type="ORF">KY290_037036</name>
</gene>
<evidence type="ECO:0000256" key="6">
    <source>
        <dbReference type="ARBA" id="ARBA00022918"/>
    </source>
</evidence>
<evidence type="ECO:0000256" key="3">
    <source>
        <dbReference type="ARBA" id="ARBA00022722"/>
    </source>
</evidence>
<dbReference type="PANTHER" id="PTHR35046:SF18">
    <property type="entry name" value="RNA-DIRECTED DNA POLYMERASE"/>
    <property type="match status" value="1"/>
</dbReference>
<proteinExistence type="predicted"/>
<dbReference type="InterPro" id="IPR001584">
    <property type="entry name" value="Integrase_cat-core"/>
</dbReference>
<comment type="caution">
    <text evidence="8">The sequence shown here is derived from an EMBL/GenBank/DDBJ whole genome shotgun (WGS) entry which is preliminary data.</text>
</comment>
<dbReference type="Gene3D" id="3.10.10.10">
    <property type="entry name" value="HIV Type 1 Reverse Transcriptase, subunit A, domain 1"/>
    <property type="match status" value="1"/>
</dbReference>
<dbReference type="Proteomes" id="UP000826656">
    <property type="component" value="Unassembled WGS sequence"/>
</dbReference>
<dbReference type="SUPFAM" id="SSF53098">
    <property type="entry name" value="Ribonuclease H-like"/>
    <property type="match status" value="1"/>
</dbReference>